<dbReference type="GO" id="GO:0046872">
    <property type="term" value="F:metal ion binding"/>
    <property type="evidence" value="ECO:0007669"/>
    <property type="project" value="UniProtKB-KW"/>
</dbReference>
<evidence type="ECO:0000313" key="18">
    <source>
        <dbReference type="Proteomes" id="UP000308652"/>
    </source>
</evidence>
<evidence type="ECO:0000259" key="15">
    <source>
        <dbReference type="Pfam" id="PF02225"/>
    </source>
</evidence>
<evidence type="ECO:0000259" key="16">
    <source>
        <dbReference type="Pfam" id="PF04389"/>
    </source>
</evidence>
<keyword evidence="7 14" id="KW-0645">Protease</keyword>
<evidence type="ECO:0000256" key="1">
    <source>
        <dbReference type="ARBA" id="ARBA00001947"/>
    </source>
</evidence>
<dbReference type="InterPro" id="IPR003137">
    <property type="entry name" value="PA_domain"/>
</dbReference>
<dbReference type="SUPFAM" id="SSF53187">
    <property type="entry name" value="Zn-dependent exopeptidases"/>
    <property type="match status" value="1"/>
</dbReference>
<feature type="domain" description="PA" evidence="15">
    <location>
        <begin position="136"/>
        <end position="226"/>
    </location>
</feature>
<evidence type="ECO:0000256" key="9">
    <source>
        <dbReference type="ARBA" id="ARBA00022729"/>
    </source>
</evidence>
<keyword evidence="9 14" id="KW-0732">Signal</keyword>
<evidence type="ECO:0000313" key="17">
    <source>
        <dbReference type="EMBL" id="TFK35302.1"/>
    </source>
</evidence>
<dbReference type="GO" id="GO:0006508">
    <property type="term" value="P:proteolysis"/>
    <property type="evidence" value="ECO:0007669"/>
    <property type="project" value="UniProtKB-KW"/>
</dbReference>
<dbReference type="EMBL" id="ML213622">
    <property type="protein sequence ID" value="TFK35302.1"/>
    <property type="molecule type" value="Genomic_DNA"/>
</dbReference>
<keyword evidence="13" id="KW-0325">Glycoprotein</keyword>
<dbReference type="GO" id="GO:0008235">
    <property type="term" value="F:metalloexopeptidase activity"/>
    <property type="evidence" value="ECO:0007669"/>
    <property type="project" value="InterPro"/>
</dbReference>
<dbReference type="STRING" id="68775.A0A5C3LRC9"/>
<comment type="similarity">
    <text evidence="3">Belongs to the peptidase M28 family. M28A subfamily.</text>
</comment>
<protein>
    <recommendedName>
        <fullName evidence="14">Peptide hydrolase</fullName>
        <ecNumber evidence="14">3.4.-.-</ecNumber>
    </recommendedName>
</protein>
<keyword evidence="18" id="KW-1185">Reference proteome</keyword>
<keyword evidence="6" id="KW-0964">Secreted</keyword>
<dbReference type="FunFam" id="3.40.630.10:FF:000054">
    <property type="entry name" value="Peptide hydrolase"/>
    <property type="match status" value="1"/>
</dbReference>
<gene>
    <name evidence="17" type="ORF">BDQ12DRAFT_320095</name>
</gene>
<dbReference type="InterPro" id="IPR007484">
    <property type="entry name" value="Peptidase_M28"/>
</dbReference>
<dbReference type="SUPFAM" id="SSF52025">
    <property type="entry name" value="PA domain"/>
    <property type="match status" value="1"/>
</dbReference>
<dbReference type="Pfam" id="PF02225">
    <property type="entry name" value="PA"/>
    <property type="match status" value="1"/>
</dbReference>
<dbReference type="Pfam" id="PF04389">
    <property type="entry name" value="Peptidase_M28"/>
    <property type="match status" value="1"/>
</dbReference>
<evidence type="ECO:0000256" key="3">
    <source>
        <dbReference type="ARBA" id="ARBA00005957"/>
    </source>
</evidence>
<dbReference type="Gene3D" id="3.40.630.10">
    <property type="entry name" value="Zn peptidases"/>
    <property type="match status" value="1"/>
</dbReference>
<evidence type="ECO:0000256" key="10">
    <source>
        <dbReference type="ARBA" id="ARBA00022801"/>
    </source>
</evidence>
<dbReference type="InterPro" id="IPR045175">
    <property type="entry name" value="M28_fam"/>
</dbReference>
<name>A0A5C3LRC9_9AGAR</name>
<dbReference type="PANTHER" id="PTHR12147">
    <property type="entry name" value="METALLOPEPTIDASE M28 FAMILY MEMBER"/>
    <property type="match status" value="1"/>
</dbReference>
<dbReference type="Gene3D" id="3.50.30.30">
    <property type="match status" value="1"/>
</dbReference>
<dbReference type="InterPro" id="IPR041756">
    <property type="entry name" value="M28_SGAP-like"/>
</dbReference>
<evidence type="ECO:0000256" key="14">
    <source>
        <dbReference type="RuleBase" id="RU361240"/>
    </source>
</evidence>
<accession>A0A5C3LRC9</accession>
<evidence type="ECO:0000256" key="13">
    <source>
        <dbReference type="ARBA" id="ARBA00023180"/>
    </source>
</evidence>
<comment type="subcellular location">
    <subcellularLocation>
        <location evidence="2">Secreted</location>
    </subcellularLocation>
</comment>
<proteinExistence type="inferred from homology"/>
<reference evidence="17 18" key="1">
    <citation type="journal article" date="2019" name="Nat. Ecol. Evol.">
        <title>Megaphylogeny resolves global patterns of mushroom evolution.</title>
        <authorList>
            <person name="Varga T."/>
            <person name="Krizsan K."/>
            <person name="Foldi C."/>
            <person name="Dima B."/>
            <person name="Sanchez-Garcia M."/>
            <person name="Sanchez-Ramirez S."/>
            <person name="Szollosi G.J."/>
            <person name="Szarkandi J.G."/>
            <person name="Papp V."/>
            <person name="Albert L."/>
            <person name="Andreopoulos W."/>
            <person name="Angelini C."/>
            <person name="Antonin V."/>
            <person name="Barry K.W."/>
            <person name="Bougher N.L."/>
            <person name="Buchanan P."/>
            <person name="Buyck B."/>
            <person name="Bense V."/>
            <person name="Catcheside P."/>
            <person name="Chovatia M."/>
            <person name="Cooper J."/>
            <person name="Damon W."/>
            <person name="Desjardin D."/>
            <person name="Finy P."/>
            <person name="Geml J."/>
            <person name="Haridas S."/>
            <person name="Hughes K."/>
            <person name="Justo A."/>
            <person name="Karasinski D."/>
            <person name="Kautmanova I."/>
            <person name="Kiss B."/>
            <person name="Kocsube S."/>
            <person name="Kotiranta H."/>
            <person name="LaButti K.M."/>
            <person name="Lechner B.E."/>
            <person name="Liimatainen K."/>
            <person name="Lipzen A."/>
            <person name="Lukacs Z."/>
            <person name="Mihaltcheva S."/>
            <person name="Morgado L.N."/>
            <person name="Niskanen T."/>
            <person name="Noordeloos M.E."/>
            <person name="Ohm R.A."/>
            <person name="Ortiz-Santana B."/>
            <person name="Ovrebo C."/>
            <person name="Racz N."/>
            <person name="Riley R."/>
            <person name="Savchenko A."/>
            <person name="Shiryaev A."/>
            <person name="Soop K."/>
            <person name="Spirin V."/>
            <person name="Szebenyi C."/>
            <person name="Tomsovsky M."/>
            <person name="Tulloss R.E."/>
            <person name="Uehling J."/>
            <person name="Grigoriev I.V."/>
            <person name="Vagvolgyi C."/>
            <person name="Papp T."/>
            <person name="Martin F.M."/>
            <person name="Miettinen O."/>
            <person name="Hibbett D.S."/>
            <person name="Nagy L.G."/>
        </authorList>
    </citation>
    <scope>NUCLEOTIDE SEQUENCE [LARGE SCALE GENOMIC DNA]</scope>
    <source>
        <strain evidence="17 18">CBS 166.37</strain>
    </source>
</reference>
<dbReference type="EC" id="3.4.-.-" evidence="14"/>
<evidence type="ECO:0000256" key="12">
    <source>
        <dbReference type="ARBA" id="ARBA00023049"/>
    </source>
</evidence>
<keyword evidence="8 14" id="KW-0479">Metal-binding</keyword>
<evidence type="ECO:0000256" key="2">
    <source>
        <dbReference type="ARBA" id="ARBA00004613"/>
    </source>
</evidence>
<keyword evidence="11 14" id="KW-0862">Zinc</keyword>
<keyword evidence="5" id="KW-0031">Aminopeptidase</keyword>
<dbReference type="GO" id="GO:0004177">
    <property type="term" value="F:aminopeptidase activity"/>
    <property type="evidence" value="ECO:0007669"/>
    <property type="project" value="UniProtKB-KW"/>
</dbReference>
<comment type="subunit">
    <text evidence="4">Monomer.</text>
</comment>
<feature type="chain" id="PRO_5023001099" description="Peptide hydrolase" evidence="14">
    <location>
        <begin position="19"/>
        <end position="510"/>
    </location>
</feature>
<dbReference type="PANTHER" id="PTHR12147:SF57">
    <property type="entry name" value="PEPTIDE HYDROLASE"/>
    <property type="match status" value="1"/>
</dbReference>
<evidence type="ECO:0000256" key="11">
    <source>
        <dbReference type="ARBA" id="ARBA00022833"/>
    </source>
</evidence>
<organism evidence="17 18">
    <name type="scientific">Crucibulum laeve</name>
    <dbReference type="NCBI Taxonomy" id="68775"/>
    <lineage>
        <taxon>Eukaryota</taxon>
        <taxon>Fungi</taxon>
        <taxon>Dikarya</taxon>
        <taxon>Basidiomycota</taxon>
        <taxon>Agaricomycotina</taxon>
        <taxon>Agaricomycetes</taxon>
        <taxon>Agaricomycetidae</taxon>
        <taxon>Agaricales</taxon>
        <taxon>Agaricineae</taxon>
        <taxon>Nidulariaceae</taxon>
        <taxon>Crucibulum</taxon>
    </lineage>
</organism>
<evidence type="ECO:0000256" key="7">
    <source>
        <dbReference type="ARBA" id="ARBA00022670"/>
    </source>
</evidence>
<dbReference type="OrthoDB" id="10013407at2759"/>
<dbReference type="InterPro" id="IPR046450">
    <property type="entry name" value="PA_dom_sf"/>
</dbReference>
<comment type="cofactor">
    <cofactor evidence="1">
        <name>Zn(2+)</name>
        <dbReference type="ChEBI" id="CHEBI:29105"/>
    </cofactor>
</comment>
<sequence>MKFTIIAIFSASIGLTIASPNGDGGGGHNSGHGKPSKPLPLVTSTELRRTISSRALLDHANKFVGFSKLSDGTRAFGSKGHNASVDYIKKSLDKTGYYDTQLQTFSYLFSEGTAQFSAGGVSYTTGWFTYGPAGLVEAPIVVVNDLGCVLEDYPATVVGSIALIKRGSCEFGLKVALAGAAGAAGAIIYNNVDGAVTGGTLSQITRPDVGPYVPIGSISGVDGNALVTRISAGELVIGNLDVDAVNEDRFTSNVLATSKGGDKNNLVFAGGHTDSVPAGPGINDDGSGTIGLLEIALQLPKWSVKNAVRFGFWTAEEYGLVGSEHYVASLSEAERAKVALYLNFDMIASPNYGYFIYDGDGSAFNLTGPPGSEHIEKVFEDYFKSQKITSGPTQFNGRSDYGPFLDVGIPAGGLFTGAEGVKTAEQAAWWGGQADVAYDVCYHKGCDGISNLNVKAFVENTKAAAHSIATYARSLAGIPRAAGKREVVTREQLPHDQRRHQACGHELPAL</sequence>
<feature type="signal peptide" evidence="14">
    <location>
        <begin position="1"/>
        <end position="18"/>
    </location>
</feature>
<feature type="domain" description="Peptidase M28" evidence="16">
    <location>
        <begin position="253"/>
        <end position="466"/>
    </location>
</feature>
<dbReference type="GO" id="GO:0005576">
    <property type="term" value="C:extracellular region"/>
    <property type="evidence" value="ECO:0007669"/>
    <property type="project" value="UniProtKB-SubCell"/>
</dbReference>
<evidence type="ECO:0000256" key="6">
    <source>
        <dbReference type="ARBA" id="ARBA00022525"/>
    </source>
</evidence>
<keyword evidence="12" id="KW-0482">Metalloprotease</keyword>
<dbReference type="CDD" id="cd02130">
    <property type="entry name" value="PA_ScAPY_like"/>
    <property type="match status" value="1"/>
</dbReference>
<dbReference type="CDD" id="cd03876">
    <property type="entry name" value="M28_SGAP_like"/>
    <property type="match status" value="1"/>
</dbReference>
<keyword evidence="10 14" id="KW-0378">Hydrolase</keyword>
<evidence type="ECO:0000256" key="8">
    <source>
        <dbReference type="ARBA" id="ARBA00022723"/>
    </source>
</evidence>
<evidence type="ECO:0000256" key="5">
    <source>
        <dbReference type="ARBA" id="ARBA00022438"/>
    </source>
</evidence>
<evidence type="ECO:0000256" key="4">
    <source>
        <dbReference type="ARBA" id="ARBA00011245"/>
    </source>
</evidence>
<dbReference type="AlphaFoldDB" id="A0A5C3LRC9"/>
<dbReference type="Proteomes" id="UP000308652">
    <property type="component" value="Unassembled WGS sequence"/>
</dbReference>